<keyword evidence="5" id="KW-1185">Reference proteome</keyword>
<evidence type="ECO:0000256" key="1">
    <source>
        <dbReference type="PROSITE-ProRule" id="PRU00285"/>
    </source>
</evidence>
<dbReference type="RefSeq" id="WP_200240790.1">
    <property type="nucleotide sequence ID" value="NZ_NRRV01000061.1"/>
</dbReference>
<feature type="domain" description="SHSP" evidence="3">
    <location>
        <begin position="38"/>
        <end position="147"/>
    </location>
</feature>
<dbReference type="InterPro" id="IPR031107">
    <property type="entry name" value="Small_HSP"/>
</dbReference>
<dbReference type="EMBL" id="NRRV01000061">
    <property type="protein sequence ID" value="MBK1632916.1"/>
    <property type="molecule type" value="Genomic_DNA"/>
</dbReference>
<name>A0ABS1CLV9_9GAMM</name>
<dbReference type="PANTHER" id="PTHR11527">
    <property type="entry name" value="HEAT-SHOCK PROTEIN 20 FAMILY MEMBER"/>
    <property type="match status" value="1"/>
</dbReference>
<evidence type="ECO:0000256" key="2">
    <source>
        <dbReference type="RuleBase" id="RU003616"/>
    </source>
</evidence>
<dbReference type="SUPFAM" id="SSF49764">
    <property type="entry name" value="HSP20-like chaperones"/>
    <property type="match status" value="1"/>
</dbReference>
<dbReference type="InterPro" id="IPR002068">
    <property type="entry name" value="A-crystallin/Hsp20_dom"/>
</dbReference>
<dbReference type="Pfam" id="PF00011">
    <property type="entry name" value="HSP20"/>
    <property type="match status" value="1"/>
</dbReference>
<dbReference type="PROSITE" id="PS01031">
    <property type="entry name" value="SHSP"/>
    <property type="match status" value="1"/>
</dbReference>
<gene>
    <name evidence="4" type="ORF">CKO31_19615</name>
</gene>
<reference evidence="4 5" key="1">
    <citation type="journal article" date="2020" name="Microorganisms">
        <title>Osmotic Adaptation and Compatible Solute Biosynthesis of Phototrophic Bacteria as Revealed from Genome Analyses.</title>
        <authorList>
            <person name="Imhoff J.F."/>
            <person name="Rahn T."/>
            <person name="Kunzel S."/>
            <person name="Keller A."/>
            <person name="Neulinger S.C."/>
        </authorList>
    </citation>
    <scope>NUCLEOTIDE SEQUENCE [LARGE SCALE GENOMIC DNA]</scope>
    <source>
        <strain evidence="4 5">DSM 6210</strain>
    </source>
</reference>
<dbReference type="CDD" id="cd06464">
    <property type="entry name" value="ACD_sHsps-like"/>
    <property type="match status" value="1"/>
</dbReference>
<accession>A0ABS1CLV9</accession>
<protein>
    <submittedName>
        <fullName evidence="4">Heat-shock protein Hsp20</fullName>
    </submittedName>
</protein>
<dbReference type="InterPro" id="IPR008978">
    <property type="entry name" value="HSP20-like_chaperone"/>
</dbReference>
<evidence type="ECO:0000313" key="5">
    <source>
        <dbReference type="Proteomes" id="UP000748752"/>
    </source>
</evidence>
<evidence type="ECO:0000313" key="4">
    <source>
        <dbReference type="EMBL" id="MBK1632916.1"/>
    </source>
</evidence>
<evidence type="ECO:0000259" key="3">
    <source>
        <dbReference type="PROSITE" id="PS01031"/>
    </source>
</evidence>
<comment type="caution">
    <text evidence="4">The sequence shown here is derived from an EMBL/GenBank/DDBJ whole genome shotgun (WGS) entry which is preliminary data.</text>
</comment>
<proteinExistence type="inferred from homology"/>
<dbReference type="Gene3D" id="2.60.40.790">
    <property type="match status" value="1"/>
</dbReference>
<comment type="similarity">
    <text evidence="1 2">Belongs to the small heat shock protein (HSP20) family.</text>
</comment>
<organism evidence="4 5">
    <name type="scientific">Thiohalocapsa halophila</name>
    <dbReference type="NCBI Taxonomy" id="69359"/>
    <lineage>
        <taxon>Bacteria</taxon>
        <taxon>Pseudomonadati</taxon>
        <taxon>Pseudomonadota</taxon>
        <taxon>Gammaproteobacteria</taxon>
        <taxon>Chromatiales</taxon>
        <taxon>Chromatiaceae</taxon>
        <taxon>Thiohalocapsa</taxon>
    </lineage>
</organism>
<dbReference type="Proteomes" id="UP000748752">
    <property type="component" value="Unassembled WGS sequence"/>
</dbReference>
<sequence>MFGTYTGLQGNLFDQLNRLQRELDESFGLWPQAAELRAPGWGSWPPINIGATPERVDVYLFAPGLDPNELDINIQRNLLTIAGQRRIERAEDQRWYRTERHSGEFRRAVTLPEDADPDRVDASYRDGVLHVSVQRHESSQPRRITVS</sequence>